<dbReference type="Pfam" id="PF14379">
    <property type="entry name" value="Myb_CC_LHEQLE"/>
    <property type="match status" value="1"/>
</dbReference>
<dbReference type="Gene3D" id="1.10.10.60">
    <property type="entry name" value="Homeodomain-like"/>
    <property type="match status" value="1"/>
</dbReference>
<feature type="region of interest" description="Disordered" evidence="1">
    <location>
        <begin position="93"/>
        <end position="117"/>
    </location>
</feature>
<dbReference type="PANTHER" id="PTHR31499">
    <property type="entry name" value="MYB FAMILY TRANSCRIPTION FACTOR PHL11"/>
    <property type="match status" value="1"/>
</dbReference>
<protein>
    <recommendedName>
        <fullName evidence="2">MYB-CC type transcription factor LHEQLE-containing domain-containing protein</fullName>
    </recommendedName>
</protein>
<gene>
    <name evidence="3" type="ORF">HPP92_010374</name>
</gene>
<reference evidence="3 4" key="1">
    <citation type="journal article" date="2020" name="Nat. Food">
        <title>A phased Vanilla planifolia genome enables genetic improvement of flavour and production.</title>
        <authorList>
            <person name="Hasing T."/>
            <person name="Tang H."/>
            <person name="Brym M."/>
            <person name="Khazi F."/>
            <person name="Huang T."/>
            <person name="Chambers A.H."/>
        </authorList>
    </citation>
    <scope>NUCLEOTIDE SEQUENCE [LARGE SCALE GENOMIC DNA]</scope>
    <source>
        <tissue evidence="3">Leaf</tissue>
    </source>
</reference>
<feature type="region of interest" description="Disordered" evidence="1">
    <location>
        <begin position="154"/>
        <end position="177"/>
    </location>
</feature>
<dbReference type="Proteomes" id="UP000636800">
    <property type="component" value="Chromosome 5"/>
</dbReference>
<feature type="compositionally biased region" description="Basic and acidic residues" evidence="1">
    <location>
        <begin position="93"/>
        <end position="107"/>
    </location>
</feature>
<comment type="caution">
    <text evidence="3">The sequence shown here is derived from an EMBL/GenBank/DDBJ whole genome shotgun (WGS) entry which is preliminary data.</text>
</comment>
<dbReference type="AlphaFoldDB" id="A0A835V1D2"/>
<name>A0A835V1D2_VANPL</name>
<dbReference type="OrthoDB" id="1932925at2759"/>
<proteinExistence type="predicted"/>
<dbReference type="InterPro" id="IPR025756">
    <property type="entry name" value="Myb_CC_LHEQLE"/>
</dbReference>
<evidence type="ECO:0000259" key="2">
    <source>
        <dbReference type="Pfam" id="PF14379"/>
    </source>
</evidence>
<feature type="domain" description="MYB-CC type transcription factor LHEQLE-containing" evidence="2">
    <location>
        <begin position="120"/>
        <end position="159"/>
    </location>
</feature>
<dbReference type="EMBL" id="JADCNL010000005">
    <property type="protein sequence ID" value="KAG0479516.1"/>
    <property type="molecule type" value="Genomic_DNA"/>
</dbReference>
<evidence type="ECO:0000256" key="1">
    <source>
        <dbReference type="SAM" id="MobiDB-lite"/>
    </source>
</evidence>
<dbReference type="GO" id="GO:0003700">
    <property type="term" value="F:DNA-binding transcription factor activity"/>
    <property type="evidence" value="ECO:0007669"/>
    <property type="project" value="InterPro"/>
</dbReference>
<feature type="compositionally biased region" description="Polar residues" evidence="1">
    <location>
        <begin position="108"/>
        <end position="117"/>
    </location>
</feature>
<keyword evidence="4" id="KW-1185">Reference proteome</keyword>
<feature type="compositionally biased region" description="Basic and acidic residues" evidence="1">
    <location>
        <begin position="154"/>
        <end position="166"/>
    </location>
</feature>
<evidence type="ECO:0000313" key="4">
    <source>
        <dbReference type="Proteomes" id="UP000636800"/>
    </source>
</evidence>
<evidence type="ECO:0000313" key="3">
    <source>
        <dbReference type="EMBL" id="KAG0479516.1"/>
    </source>
</evidence>
<sequence>MYGNFEAIAHTYGLTLLFSQAKDIYETSQSSCSSSLKNTSMQADLQLDTPAKLCKHSVLSTSKMISSNKPRLRWNIEFHERFVEAVNRLDGPENKKDSFGEVKKSSSIDHGSNDGTNRNMQVLEVLRIQIEVQKMLHEQLEVQRSLQLRMEEHARHLQKDDRRAAEGKPFLGPNSKH</sequence>
<dbReference type="PANTHER" id="PTHR31499:SF80">
    <property type="entry name" value="HTH MYB-TYPE DOMAIN-CONTAINING PROTEIN"/>
    <property type="match status" value="1"/>
</dbReference>
<dbReference type="InterPro" id="IPR046955">
    <property type="entry name" value="PHR1-like"/>
</dbReference>
<organism evidence="3 4">
    <name type="scientific">Vanilla planifolia</name>
    <name type="common">Vanilla</name>
    <dbReference type="NCBI Taxonomy" id="51239"/>
    <lineage>
        <taxon>Eukaryota</taxon>
        <taxon>Viridiplantae</taxon>
        <taxon>Streptophyta</taxon>
        <taxon>Embryophyta</taxon>
        <taxon>Tracheophyta</taxon>
        <taxon>Spermatophyta</taxon>
        <taxon>Magnoliopsida</taxon>
        <taxon>Liliopsida</taxon>
        <taxon>Asparagales</taxon>
        <taxon>Orchidaceae</taxon>
        <taxon>Vanilloideae</taxon>
        <taxon>Vanilleae</taxon>
        <taxon>Vanilla</taxon>
    </lineage>
</organism>
<accession>A0A835V1D2</accession>